<feature type="region of interest" description="Disordered" evidence="1">
    <location>
        <begin position="1"/>
        <end position="28"/>
    </location>
</feature>
<keyword evidence="3" id="KW-1185">Reference proteome</keyword>
<accession>A0A438MJB0</accession>
<protein>
    <submittedName>
        <fullName evidence="2">Uncharacterized protein</fullName>
    </submittedName>
</protein>
<evidence type="ECO:0000313" key="2">
    <source>
        <dbReference type="EMBL" id="RVX45588.1"/>
    </source>
</evidence>
<name>A0A438MJB0_9ACTN</name>
<comment type="caution">
    <text evidence="2">The sequence shown here is derived from an EMBL/GenBank/DDBJ whole genome shotgun (WGS) entry which is preliminary data.</text>
</comment>
<gene>
    <name evidence="2" type="ORF">EDD27_8399</name>
</gene>
<sequence length="168" mass="18541">MIAVPGTALAAADRPSCPIPADAKSRTDEPAEGYKALKGVRLHYLPKGFTHGELVVDEHDGLTEYGYLWSDDRDDMDRKRKMLWVRVVCWPEARTLAQLKKAPLQLGTFGHAKLAKIGGRKVLTKEGDGALGPGRYAGWLQREGVIVTVMASEPLVPQLGQIIRWIKL</sequence>
<dbReference type="AlphaFoldDB" id="A0A438MJB0"/>
<organism evidence="2 3">
    <name type="scientific">Nonomuraea polychroma</name>
    <dbReference type="NCBI Taxonomy" id="46176"/>
    <lineage>
        <taxon>Bacteria</taxon>
        <taxon>Bacillati</taxon>
        <taxon>Actinomycetota</taxon>
        <taxon>Actinomycetes</taxon>
        <taxon>Streptosporangiales</taxon>
        <taxon>Streptosporangiaceae</taxon>
        <taxon>Nonomuraea</taxon>
    </lineage>
</organism>
<dbReference type="EMBL" id="SAUN01000001">
    <property type="protein sequence ID" value="RVX45588.1"/>
    <property type="molecule type" value="Genomic_DNA"/>
</dbReference>
<evidence type="ECO:0000313" key="3">
    <source>
        <dbReference type="Proteomes" id="UP000284824"/>
    </source>
</evidence>
<proteinExistence type="predicted"/>
<reference evidence="2 3" key="1">
    <citation type="submission" date="2019-01" db="EMBL/GenBank/DDBJ databases">
        <title>Sequencing the genomes of 1000 actinobacteria strains.</title>
        <authorList>
            <person name="Klenk H.-P."/>
        </authorList>
    </citation>
    <scope>NUCLEOTIDE SEQUENCE [LARGE SCALE GENOMIC DNA]</scope>
    <source>
        <strain evidence="2 3">DSM 43925</strain>
    </source>
</reference>
<dbReference type="Proteomes" id="UP000284824">
    <property type="component" value="Unassembled WGS sequence"/>
</dbReference>
<evidence type="ECO:0000256" key="1">
    <source>
        <dbReference type="SAM" id="MobiDB-lite"/>
    </source>
</evidence>